<feature type="region of interest" description="Disordered" evidence="1">
    <location>
        <begin position="755"/>
        <end position="838"/>
    </location>
</feature>
<name>V5BFE9_TRYCR</name>
<feature type="region of interest" description="Disordered" evidence="1">
    <location>
        <begin position="203"/>
        <end position="268"/>
    </location>
</feature>
<feature type="region of interest" description="Disordered" evidence="1">
    <location>
        <begin position="150"/>
        <end position="190"/>
    </location>
</feature>
<dbReference type="PANTHER" id="PTHR15615:SF108">
    <property type="entry name" value="PROTEIN CNPPD1"/>
    <property type="match status" value="1"/>
</dbReference>
<dbReference type="CDD" id="cd20558">
    <property type="entry name" value="CYCLIN_ScPCL7-like"/>
    <property type="match status" value="1"/>
</dbReference>
<feature type="compositionally biased region" description="Gly residues" evidence="1">
    <location>
        <begin position="785"/>
        <end position="795"/>
    </location>
</feature>
<dbReference type="Gene3D" id="1.10.472.10">
    <property type="entry name" value="Cyclin-like"/>
    <property type="match status" value="1"/>
</dbReference>
<evidence type="ECO:0000313" key="3">
    <source>
        <dbReference type="Proteomes" id="UP000017861"/>
    </source>
</evidence>
<organism evidence="2 3">
    <name type="scientific">Trypanosoma cruzi Dm28c</name>
    <dbReference type="NCBI Taxonomy" id="1416333"/>
    <lineage>
        <taxon>Eukaryota</taxon>
        <taxon>Discoba</taxon>
        <taxon>Euglenozoa</taxon>
        <taxon>Kinetoplastea</taxon>
        <taxon>Metakinetoplastina</taxon>
        <taxon>Trypanosomatida</taxon>
        <taxon>Trypanosomatidae</taxon>
        <taxon>Trypanosoma</taxon>
        <taxon>Schizotrypanum</taxon>
    </lineage>
</organism>
<reference evidence="2 3" key="1">
    <citation type="journal article" date="2014" name="Genome Announc.">
        <title>Trypanosoma cruzi Clone Dm28c Draft Genome Sequence.</title>
        <authorList>
            <person name="Grisard E.C."/>
            <person name="Teixeira S.M."/>
            <person name="de Almeida L.G."/>
            <person name="Stoco P.H."/>
            <person name="Gerber A.L."/>
            <person name="Talavera-Lopez C."/>
            <person name="Lima O.C."/>
            <person name="Andersson B."/>
            <person name="de Vasconcelos A.T."/>
        </authorList>
    </citation>
    <scope>NUCLEOTIDE SEQUENCE [LARGE SCALE GENOMIC DNA]</scope>
    <source>
        <strain evidence="2 3">Dm28c</strain>
    </source>
</reference>
<protein>
    <submittedName>
        <fullName evidence="2">CYC2-like cyclin 4</fullName>
    </submittedName>
</protein>
<dbReference type="InterPro" id="IPR036915">
    <property type="entry name" value="Cyclin-like_sf"/>
</dbReference>
<accession>V5BFE9</accession>
<dbReference type="PANTHER" id="PTHR15615">
    <property type="match status" value="1"/>
</dbReference>
<gene>
    <name evidence="2" type="ORF">TCDM_07065</name>
</gene>
<dbReference type="EMBL" id="AYLP01000080">
    <property type="protein sequence ID" value="ESS64782.1"/>
    <property type="molecule type" value="Genomic_DNA"/>
</dbReference>
<feature type="compositionally biased region" description="Low complexity" evidence="1">
    <location>
        <begin position="178"/>
        <end position="190"/>
    </location>
</feature>
<dbReference type="OrthoDB" id="337735at2759"/>
<evidence type="ECO:0000313" key="2">
    <source>
        <dbReference type="EMBL" id="ESS64782.1"/>
    </source>
</evidence>
<feature type="region of interest" description="Disordered" evidence="1">
    <location>
        <begin position="105"/>
        <end position="125"/>
    </location>
</feature>
<comment type="caution">
    <text evidence="2">The sequence shown here is derived from an EMBL/GenBank/DDBJ whole genome shotgun (WGS) entry which is preliminary data.</text>
</comment>
<feature type="region of interest" description="Disordered" evidence="1">
    <location>
        <begin position="15"/>
        <end position="41"/>
    </location>
</feature>
<dbReference type="VEuPathDB" id="TriTrypDB:TCDM_07065"/>
<dbReference type="GO" id="GO:0019901">
    <property type="term" value="F:protein kinase binding"/>
    <property type="evidence" value="ECO:0007669"/>
    <property type="project" value="InterPro"/>
</dbReference>
<dbReference type="InterPro" id="IPR013922">
    <property type="entry name" value="Cyclin_PHO80-like"/>
</dbReference>
<feature type="compositionally biased region" description="Low complexity" evidence="1">
    <location>
        <begin position="19"/>
        <end position="41"/>
    </location>
</feature>
<proteinExistence type="predicted"/>
<sequence>MISCERSSILFSRAQRPLTTTTTTSSSSSSSSSTTTATTTSVGTNSCLFSGHTTAAPFCFSRGDSYHAGSGNTNANGSCNNSNNNNNNTVMYTSSAVAAGVAAASHFAPSRPRDGDGGGQGYSTGGHHATNFAGVGTATTVALENLEGGMVDTGAMGTEDNNGEADDEGMKRTSSSNDEPTPETCTDTTPRTVIDEVFAQPHEGQQQQNHHHHHQEEEQQQQQQQQEGDALQEQQRGCTFSQGTPPLSCNSREDACKSEVSNEDGKDVDVTGATEEAEACEMYAFSPVVVSVRKPLQSQIDLVTARVAVTLFLENLSEDNKAEPVLTSDFHSHRLPQMPIEAYLDRVVRHSGVSGETLIASLMLLLKYSHFINHPVSVYNVHRLTITSLLLGAKLRDDQYYSNEYYSRIGGISNAEINKLELRFCGCLEWDMWLDESEYETLENLLLRLVTVFASNMEEIDEVTRRRFQRQFWVEELRPWKERFDVSSSQRRERIRRCAAEDFSSEQAKIQCLSPSGFLFPQNPLVYPGTGIPGVSLDQIILPAVYRQTSGGTVSNAHTTTLVTVIAQNAAGSTTSIPTHYHHSYHPIYQPPPRQQMQYGCGVYDTNNNINNNNNNTNGNVGNIGSGRSTNAGAGFGILERAVSLSPTTPTTRTTTTTGLHHSGISIHAKPYHYKSRGSSTKKFFNKPHRYHYASSQQMDSCHDGDIAMMDATTATYCSSSSRQNSIHNNNYNNSNNYYNNNEMEFASITSTVWRPSGTNNNNNNNSSGRRPATSDSATMERHSGGGGGGGGGSAVRGSGPLVFPSQPQPCTDAANEEVAERRNRRKRPKPDHYRDYR</sequence>
<dbReference type="SUPFAM" id="SSF47954">
    <property type="entry name" value="Cyclin-like"/>
    <property type="match status" value="1"/>
</dbReference>
<feature type="compositionally biased region" description="Low complexity" evidence="1">
    <location>
        <begin position="220"/>
        <end position="235"/>
    </location>
</feature>
<evidence type="ECO:0000256" key="1">
    <source>
        <dbReference type="SAM" id="MobiDB-lite"/>
    </source>
</evidence>
<dbReference type="Proteomes" id="UP000017861">
    <property type="component" value="Unassembled WGS sequence"/>
</dbReference>
<dbReference type="Pfam" id="PF08613">
    <property type="entry name" value="Cyclin"/>
    <property type="match status" value="1"/>
</dbReference>
<feature type="compositionally biased region" description="Polar residues" evidence="1">
    <location>
        <begin position="236"/>
        <end position="250"/>
    </location>
</feature>
<dbReference type="AlphaFoldDB" id="V5BFE9"/>